<dbReference type="Pfam" id="PF13205">
    <property type="entry name" value="Big_5"/>
    <property type="match status" value="1"/>
</dbReference>
<sequence>MKNLDKILFFSSLISLISCAKQSAPTGGPRDEDPPQLLLMNPENQSLNTKPEQIILEFDEYIKLDNPNKNILITPRINKDELVVEALKNEVTLELNQELEENTTYVFNFQKSIQDLSEGNPAENLKLVFSTGDQIDSLSLSGNVNNYYPEGQPDFDDILIGLYPIGDTTDLFTGPPYYITQTDSLGNYTINNIKKGDYRAFAWRDENNTLKAEFKSEEYDFITDTLSIVENLTDLRFNLSASDITDFNLQRSSFTNGSYDLIFNKNPLEIELDHQEIGKSLFYTTEDKEIKIFSTESRSDSIAINLQLADSVGFKIDSSIWAKFPEMERQPEELTFSANSGKSFLNTLEAEIKFNKPITEINYDSLYIPIDSALIIQIKPEMVSFKDSLRRNTILFKIPIPDTLELQIYPLTLADSTFQDIQDQYNLEGLVANYRKIDPQTLGDEISGEINSQNGPFILRLMDSKEELYREIYLQDNTEFSFDKIEAGTYTIQVIEDKNGNRRWDPSNYYENKPAEKVYYYQNLENQSNEIIIKSGWTTEDLIIEPTKSTGFPEKIAVDNSEIEVDNQE</sequence>
<evidence type="ECO:0000313" key="4">
    <source>
        <dbReference type="EMBL" id="SFG51955.1"/>
    </source>
</evidence>
<dbReference type="Proteomes" id="UP000199642">
    <property type="component" value="Unassembled WGS sequence"/>
</dbReference>
<proteinExistence type="predicted"/>
<name>A0A1I2SGH5_9BACT</name>
<gene>
    <name evidence="4" type="ORF">SAMN04487988_104275</name>
</gene>
<dbReference type="SUPFAM" id="SSF117074">
    <property type="entry name" value="Hypothetical protein PA1324"/>
    <property type="match status" value="1"/>
</dbReference>
<evidence type="ECO:0000259" key="3">
    <source>
        <dbReference type="Pfam" id="PF14686"/>
    </source>
</evidence>
<reference evidence="5" key="1">
    <citation type="submission" date="2016-10" db="EMBL/GenBank/DDBJ databases">
        <authorList>
            <person name="Varghese N."/>
            <person name="Submissions S."/>
        </authorList>
    </citation>
    <scope>NUCLEOTIDE SEQUENCE [LARGE SCALE GENOMIC DNA]</scope>
    <source>
        <strain evidence="5">DSM 19315</strain>
    </source>
</reference>
<accession>A0A1I2SGH5</accession>
<protein>
    <submittedName>
        <fullName evidence="4">Ig-like domain-containing protein</fullName>
    </submittedName>
</protein>
<dbReference type="PROSITE" id="PS51257">
    <property type="entry name" value="PROKAR_LIPOPROTEIN"/>
    <property type="match status" value="1"/>
</dbReference>
<feature type="domain" description="SbsA Ig-like" evidence="2">
    <location>
        <begin position="31"/>
        <end position="131"/>
    </location>
</feature>
<dbReference type="InterPro" id="IPR032812">
    <property type="entry name" value="SbsA_Ig"/>
</dbReference>
<evidence type="ECO:0000259" key="2">
    <source>
        <dbReference type="Pfam" id="PF13205"/>
    </source>
</evidence>
<keyword evidence="5" id="KW-1185">Reference proteome</keyword>
<evidence type="ECO:0000313" key="5">
    <source>
        <dbReference type="Proteomes" id="UP000199642"/>
    </source>
</evidence>
<keyword evidence="1" id="KW-0732">Signal</keyword>
<dbReference type="InterPro" id="IPR029413">
    <property type="entry name" value="RG-lyase_II"/>
</dbReference>
<dbReference type="Pfam" id="PF14686">
    <property type="entry name" value="fn3_3"/>
    <property type="match status" value="1"/>
</dbReference>
<organism evidence="4 5">
    <name type="scientific">Algoriphagus hitonicola</name>
    <dbReference type="NCBI Taxonomy" id="435880"/>
    <lineage>
        <taxon>Bacteria</taxon>
        <taxon>Pseudomonadati</taxon>
        <taxon>Bacteroidota</taxon>
        <taxon>Cytophagia</taxon>
        <taxon>Cytophagales</taxon>
        <taxon>Cyclobacteriaceae</taxon>
        <taxon>Algoriphagus</taxon>
    </lineage>
</organism>
<dbReference type="RefSeq" id="WP_262481162.1">
    <property type="nucleotide sequence ID" value="NZ_FOPC01000004.1"/>
</dbReference>
<dbReference type="STRING" id="435880.SAMN04487988_104275"/>
<dbReference type="EMBL" id="FOPC01000004">
    <property type="protein sequence ID" value="SFG51955.1"/>
    <property type="molecule type" value="Genomic_DNA"/>
</dbReference>
<evidence type="ECO:0000256" key="1">
    <source>
        <dbReference type="ARBA" id="ARBA00022729"/>
    </source>
</evidence>
<feature type="domain" description="Rhamnogalacturonan lyase" evidence="3">
    <location>
        <begin position="177"/>
        <end position="206"/>
    </location>
</feature>
<dbReference type="AlphaFoldDB" id="A0A1I2SGH5"/>